<dbReference type="InterPro" id="IPR004839">
    <property type="entry name" value="Aminotransferase_I/II_large"/>
</dbReference>
<comment type="similarity">
    <text evidence="2">Belongs to the class-I pyridoxal-phosphate-dependent aminotransferase family.</text>
</comment>
<evidence type="ECO:0000256" key="2">
    <source>
        <dbReference type="ARBA" id="ARBA00007441"/>
    </source>
</evidence>
<dbReference type="Gene3D" id="3.40.640.10">
    <property type="entry name" value="Type I PLP-dependent aspartate aminotransferase-like (Major domain)"/>
    <property type="match status" value="1"/>
</dbReference>
<dbReference type="InterPro" id="IPR015422">
    <property type="entry name" value="PyrdxlP-dep_Trfase_small"/>
</dbReference>
<evidence type="ECO:0000256" key="7">
    <source>
        <dbReference type="ARBA" id="ARBA00022898"/>
    </source>
</evidence>
<dbReference type="OrthoDB" id="9763453at2"/>
<dbReference type="InterPro" id="IPR015424">
    <property type="entry name" value="PyrdxlP-dep_Trfase"/>
</dbReference>
<dbReference type="PANTHER" id="PTHR46383:SF1">
    <property type="entry name" value="ASPARTATE AMINOTRANSFERASE"/>
    <property type="match status" value="1"/>
</dbReference>
<evidence type="ECO:0000256" key="4">
    <source>
        <dbReference type="ARBA" id="ARBA00012753"/>
    </source>
</evidence>
<dbReference type="FunFam" id="3.40.640.10:FF:000033">
    <property type="entry name" value="Aspartate aminotransferase"/>
    <property type="match status" value="1"/>
</dbReference>
<comment type="subunit">
    <text evidence="3">Homodimer.</text>
</comment>
<keyword evidence="6 10" id="KW-0808">Transferase</keyword>
<dbReference type="AlphaFoldDB" id="A0A3D9HXU7"/>
<evidence type="ECO:0000256" key="1">
    <source>
        <dbReference type="ARBA" id="ARBA00001933"/>
    </source>
</evidence>
<dbReference type="SUPFAM" id="SSF53383">
    <property type="entry name" value="PLP-dependent transferases"/>
    <property type="match status" value="1"/>
</dbReference>
<dbReference type="InterPro" id="IPR015421">
    <property type="entry name" value="PyrdxlP-dep_Trfase_major"/>
</dbReference>
<keyword evidence="5 10" id="KW-0032">Aminotransferase</keyword>
<evidence type="ECO:0000256" key="3">
    <source>
        <dbReference type="ARBA" id="ARBA00011738"/>
    </source>
</evidence>
<gene>
    <name evidence="10" type="ORF">DFP90_1011131</name>
</gene>
<organism evidence="10 11">
    <name type="scientific">Aestuariispira insulae</name>
    <dbReference type="NCBI Taxonomy" id="1461337"/>
    <lineage>
        <taxon>Bacteria</taxon>
        <taxon>Pseudomonadati</taxon>
        <taxon>Pseudomonadota</taxon>
        <taxon>Alphaproteobacteria</taxon>
        <taxon>Rhodospirillales</taxon>
        <taxon>Kiloniellaceae</taxon>
        <taxon>Aestuariispira</taxon>
    </lineage>
</organism>
<dbReference type="GO" id="GO:0004069">
    <property type="term" value="F:L-aspartate:2-oxoglutarate aminotransferase activity"/>
    <property type="evidence" value="ECO:0007669"/>
    <property type="project" value="UniProtKB-EC"/>
</dbReference>
<accession>A0A3D9HXU7</accession>
<dbReference type="RefSeq" id="WP_115935392.1">
    <property type="nucleotide sequence ID" value="NZ_QRDW01000001.1"/>
</dbReference>
<keyword evidence="7" id="KW-0663">Pyridoxal phosphate</keyword>
<feature type="domain" description="Aminotransferase class I/classII large" evidence="9">
    <location>
        <begin position="32"/>
        <end position="394"/>
    </location>
</feature>
<comment type="caution">
    <text evidence="10">The sequence shown here is derived from an EMBL/GenBank/DDBJ whole genome shotgun (WGS) entry which is preliminary data.</text>
</comment>
<reference evidence="10 11" key="1">
    <citation type="submission" date="2018-07" db="EMBL/GenBank/DDBJ databases">
        <title>Genomic Encyclopedia of Type Strains, Phase III (KMG-III): the genomes of soil and plant-associated and newly described type strains.</title>
        <authorList>
            <person name="Whitman W."/>
        </authorList>
    </citation>
    <scope>NUCLEOTIDE SEQUENCE [LARGE SCALE GENOMIC DNA]</scope>
    <source>
        <strain evidence="10 11">CECT 8488</strain>
    </source>
</reference>
<evidence type="ECO:0000256" key="8">
    <source>
        <dbReference type="ARBA" id="ARBA00049185"/>
    </source>
</evidence>
<proteinExistence type="inferred from homology"/>
<comment type="cofactor">
    <cofactor evidence="1">
        <name>pyridoxal 5'-phosphate</name>
        <dbReference type="ChEBI" id="CHEBI:597326"/>
    </cofactor>
</comment>
<protein>
    <recommendedName>
        <fullName evidence="4">aspartate transaminase</fullName>
        <ecNumber evidence="4">2.6.1.1</ecNumber>
    </recommendedName>
</protein>
<evidence type="ECO:0000256" key="6">
    <source>
        <dbReference type="ARBA" id="ARBA00022679"/>
    </source>
</evidence>
<evidence type="ECO:0000259" key="9">
    <source>
        <dbReference type="Pfam" id="PF00155"/>
    </source>
</evidence>
<dbReference type="EMBL" id="QRDW01000001">
    <property type="protein sequence ID" value="RED54328.1"/>
    <property type="molecule type" value="Genomic_DNA"/>
</dbReference>
<evidence type="ECO:0000313" key="11">
    <source>
        <dbReference type="Proteomes" id="UP000256845"/>
    </source>
</evidence>
<dbReference type="Gene3D" id="3.90.1150.10">
    <property type="entry name" value="Aspartate Aminotransferase, domain 1"/>
    <property type="match status" value="1"/>
</dbReference>
<sequence>MSILADRLSNVSPSPTVAITAKVAELKAAGRDVIGLSAGEPDFDTPAHITAAAKKALDEGKTRYVAPAGIPELRKAICDKLKRDNGLDYTPDMVSVGCGGKQTIYHALTATMNDGDEVLIPAPYWVSYPDIVALFGGKPVIINCAQDNNFKLTPDQLRAAITPKTKWLILNSPSNPTGSTYSADELKALAAVLLEPGHEHVWVMTDDMYEFLVYDGFEFTTIAQAETRLFDRTLTLNGLSKAYCMTGWRLGYAAGPKDLIKAMSMLQSQSATSATTFVQWAGVAALNGDHGFIAEHNKVFVQRRDLVVEKLNAIEGITCLKPEGAFYVYPCVEGLLGKKTPDGKVIETDEDFVSYILEAEGVAAVQGAAFGLSPHFRISYATATDLLEEACARIKRAVDALT</sequence>
<evidence type="ECO:0000256" key="5">
    <source>
        <dbReference type="ARBA" id="ARBA00022576"/>
    </source>
</evidence>
<dbReference type="PANTHER" id="PTHR46383">
    <property type="entry name" value="ASPARTATE AMINOTRANSFERASE"/>
    <property type="match status" value="1"/>
</dbReference>
<comment type="catalytic activity">
    <reaction evidence="8">
        <text>L-aspartate + 2-oxoglutarate = oxaloacetate + L-glutamate</text>
        <dbReference type="Rhea" id="RHEA:21824"/>
        <dbReference type="ChEBI" id="CHEBI:16452"/>
        <dbReference type="ChEBI" id="CHEBI:16810"/>
        <dbReference type="ChEBI" id="CHEBI:29985"/>
        <dbReference type="ChEBI" id="CHEBI:29991"/>
        <dbReference type="EC" id="2.6.1.1"/>
    </reaction>
</comment>
<evidence type="ECO:0000313" key="10">
    <source>
        <dbReference type="EMBL" id="RED54328.1"/>
    </source>
</evidence>
<dbReference type="Pfam" id="PF00155">
    <property type="entry name" value="Aminotran_1_2"/>
    <property type="match status" value="1"/>
</dbReference>
<dbReference type="EC" id="2.6.1.1" evidence="4"/>
<keyword evidence="11" id="KW-1185">Reference proteome</keyword>
<dbReference type="GO" id="GO:0030170">
    <property type="term" value="F:pyridoxal phosphate binding"/>
    <property type="evidence" value="ECO:0007669"/>
    <property type="project" value="InterPro"/>
</dbReference>
<dbReference type="InterPro" id="IPR050596">
    <property type="entry name" value="AspAT/PAT-like"/>
</dbReference>
<name>A0A3D9HXU7_9PROT</name>
<dbReference type="CDD" id="cd00609">
    <property type="entry name" value="AAT_like"/>
    <property type="match status" value="1"/>
</dbReference>
<dbReference type="Proteomes" id="UP000256845">
    <property type="component" value="Unassembled WGS sequence"/>
</dbReference>
<dbReference type="GO" id="GO:0006520">
    <property type="term" value="P:amino acid metabolic process"/>
    <property type="evidence" value="ECO:0007669"/>
    <property type="project" value="InterPro"/>
</dbReference>